<comment type="caution">
    <text evidence="2">The sequence shown here is derived from an EMBL/GenBank/DDBJ whole genome shotgun (WGS) entry which is preliminary data.</text>
</comment>
<reference evidence="2 3" key="1">
    <citation type="submission" date="2019-05" db="EMBL/GenBank/DDBJ databases">
        <title>Another draft genome of Portunus trituberculatus and its Hox gene families provides insights of decapod evolution.</title>
        <authorList>
            <person name="Jeong J.-H."/>
            <person name="Song I."/>
            <person name="Kim S."/>
            <person name="Choi T."/>
            <person name="Kim D."/>
            <person name="Ryu S."/>
            <person name="Kim W."/>
        </authorList>
    </citation>
    <scope>NUCLEOTIDE SEQUENCE [LARGE SCALE GENOMIC DNA]</scope>
    <source>
        <tissue evidence="2">Muscle</tissue>
    </source>
</reference>
<dbReference type="AlphaFoldDB" id="A0A5B7FLZ5"/>
<keyword evidence="1" id="KW-1133">Transmembrane helix</keyword>
<protein>
    <submittedName>
        <fullName evidence="2">Uncharacterized protein</fullName>
    </submittedName>
</protein>
<sequence>MQLVLVILILTQASFIPLFSGVMPLLFERFLTDFFYLLTGGSGSFRMRFIIVRFALVADICYSTPVNFCCSQKLVPTKSFWLFILFTCRIFISQLTNIRGFHIYITKLIFIL</sequence>
<keyword evidence="3" id="KW-1185">Reference proteome</keyword>
<accession>A0A5B7FLZ5</accession>
<gene>
    <name evidence="2" type="ORF">E2C01_042493</name>
</gene>
<name>A0A5B7FLZ5_PORTR</name>
<proteinExistence type="predicted"/>
<feature type="transmembrane region" description="Helical" evidence="1">
    <location>
        <begin position="6"/>
        <end position="27"/>
    </location>
</feature>
<dbReference type="EMBL" id="VSRR010008430">
    <property type="protein sequence ID" value="MPC48710.1"/>
    <property type="molecule type" value="Genomic_DNA"/>
</dbReference>
<evidence type="ECO:0000313" key="2">
    <source>
        <dbReference type="EMBL" id="MPC48710.1"/>
    </source>
</evidence>
<feature type="transmembrane region" description="Helical" evidence="1">
    <location>
        <begin position="48"/>
        <end position="68"/>
    </location>
</feature>
<organism evidence="2 3">
    <name type="scientific">Portunus trituberculatus</name>
    <name type="common">Swimming crab</name>
    <name type="synonym">Neptunus trituberculatus</name>
    <dbReference type="NCBI Taxonomy" id="210409"/>
    <lineage>
        <taxon>Eukaryota</taxon>
        <taxon>Metazoa</taxon>
        <taxon>Ecdysozoa</taxon>
        <taxon>Arthropoda</taxon>
        <taxon>Crustacea</taxon>
        <taxon>Multicrustacea</taxon>
        <taxon>Malacostraca</taxon>
        <taxon>Eumalacostraca</taxon>
        <taxon>Eucarida</taxon>
        <taxon>Decapoda</taxon>
        <taxon>Pleocyemata</taxon>
        <taxon>Brachyura</taxon>
        <taxon>Eubrachyura</taxon>
        <taxon>Portunoidea</taxon>
        <taxon>Portunidae</taxon>
        <taxon>Portuninae</taxon>
        <taxon>Portunus</taxon>
    </lineage>
</organism>
<keyword evidence="1" id="KW-0812">Transmembrane</keyword>
<keyword evidence="1" id="KW-0472">Membrane</keyword>
<evidence type="ECO:0000313" key="3">
    <source>
        <dbReference type="Proteomes" id="UP000324222"/>
    </source>
</evidence>
<dbReference type="Proteomes" id="UP000324222">
    <property type="component" value="Unassembled WGS sequence"/>
</dbReference>
<feature type="transmembrane region" description="Helical" evidence="1">
    <location>
        <begin position="80"/>
        <end position="98"/>
    </location>
</feature>
<evidence type="ECO:0000256" key="1">
    <source>
        <dbReference type="SAM" id="Phobius"/>
    </source>
</evidence>